<sequence>MTVENQFNQSNVDASTQNKMEEIWRITCGSWENCSQSNIQNFLSQCEEVSIDPQYCLNWIIEHSDQIPNWASISNNAREWVIDHTSTGNPVEPENQQ</sequence>
<gene>
    <name evidence="1" type="ORF">J2S74_002042</name>
</gene>
<comment type="caution">
    <text evidence="1">The sequence shown here is derived from an EMBL/GenBank/DDBJ whole genome shotgun (WGS) entry which is preliminary data.</text>
</comment>
<evidence type="ECO:0000313" key="2">
    <source>
        <dbReference type="Proteomes" id="UP001230005"/>
    </source>
</evidence>
<keyword evidence="2" id="KW-1185">Reference proteome</keyword>
<dbReference type="EMBL" id="JAUSUG010000007">
    <property type="protein sequence ID" value="MDQ0254663.1"/>
    <property type="molecule type" value="Genomic_DNA"/>
</dbReference>
<dbReference type="Proteomes" id="UP001230005">
    <property type="component" value="Unassembled WGS sequence"/>
</dbReference>
<accession>A0ABT9ZW14</accession>
<proteinExistence type="predicted"/>
<organism evidence="1 2">
    <name type="scientific">Evansella vedderi</name>
    <dbReference type="NCBI Taxonomy" id="38282"/>
    <lineage>
        <taxon>Bacteria</taxon>
        <taxon>Bacillati</taxon>
        <taxon>Bacillota</taxon>
        <taxon>Bacilli</taxon>
        <taxon>Bacillales</taxon>
        <taxon>Bacillaceae</taxon>
        <taxon>Evansella</taxon>
    </lineage>
</organism>
<name>A0ABT9ZW14_9BACI</name>
<evidence type="ECO:0000313" key="1">
    <source>
        <dbReference type="EMBL" id="MDQ0254663.1"/>
    </source>
</evidence>
<protein>
    <submittedName>
        <fullName evidence="1">Uncharacterized protein</fullName>
    </submittedName>
</protein>
<reference evidence="1 2" key="1">
    <citation type="submission" date="2023-07" db="EMBL/GenBank/DDBJ databases">
        <title>Genomic Encyclopedia of Type Strains, Phase IV (KMG-IV): sequencing the most valuable type-strain genomes for metagenomic binning, comparative biology and taxonomic classification.</title>
        <authorList>
            <person name="Goeker M."/>
        </authorList>
    </citation>
    <scope>NUCLEOTIDE SEQUENCE [LARGE SCALE GENOMIC DNA]</scope>
    <source>
        <strain evidence="1 2">DSM 9768</strain>
    </source>
</reference>
<dbReference type="RefSeq" id="WP_307324940.1">
    <property type="nucleotide sequence ID" value="NZ_JAUSUG010000007.1"/>
</dbReference>